<dbReference type="PANTHER" id="PTHR22854">
    <property type="entry name" value="TRYPTOPHAN BIOSYNTHESIS PROTEIN"/>
    <property type="match status" value="1"/>
</dbReference>
<evidence type="ECO:0000256" key="2">
    <source>
        <dbReference type="ARBA" id="ARBA00004696"/>
    </source>
</evidence>
<evidence type="ECO:0000256" key="8">
    <source>
        <dbReference type="ARBA" id="ARBA00023239"/>
    </source>
</evidence>
<proteinExistence type="inferred from homology"/>
<dbReference type="InterPro" id="IPR045186">
    <property type="entry name" value="Indole-3-glycerol_P_synth"/>
</dbReference>
<dbReference type="InterPro" id="IPR013798">
    <property type="entry name" value="Indole-3-glycerol_P_synth_dom"/>
</dbReference>
<keyword evidence="4 9" id="KW-0028">Amino-acid biosynthesis</keyword>
<dbReference type="UniPathway" id="UPA00035">
    <property type="reaction ID" value="UER00043"/>
</dbReference>
<keyword evidence="7 9" id="KW-0057">Aromatic amino acid biosynthesis</keyword>
<dbReference type="Proteomes" id="UP000245938">
    <property type="component" value="Unassembled WGS sequence"/>
</dbReference>
<dbReference type="RefSeq" id="WP_109305383.1">
    <property type="nucleotide sequence ID" value="NZ_BJUF01000045.1"/>
</dbReference>
<dbReference type="NCBIfam" id="NF001377">
    <property type="entry name" value="PRK00278.2-4"/>
    <property type="match status" value="1"/>
</dbReference>
<evidence type="ECO:0000256" key="6">
    <source>
        <dbReference type="ARBA" id="ARBA00022822"/>
    </source>
</evidence>
<dbReference type="EC" id="4.1.1.48" evidence="9"/>
<keyword evidence="6 9" id="KW-0822">Tryptophan biosynthesis</keyword>
<keyword evidence="8 9" id="KW-0456">Lyase</keyword>
<comment type="similarity">
    <text evidence="3 9">Belongs to the TrpC family.</text>
</comment>
<dbReference type="CDD" id="cd00331">
    <property type="entry name" value="IGPS"/>
    <property type="match status" value="1"/>
</dbReference>
<dbReference type="GO" id="GO:0004425">
    <property type="term" value="F:indole-3-glycerol-phosphate synthase activity"/>
    <property type="evidence" value="ECO:0007669"/>
    <property type="project" value="UniProtKB-UniRule"/>
</dbReference>
<evidence type="ECO:0000256" key="4">
    <source>
        <dbReference type="ARBA" id="ARBA00022605"/>
    </source>
</evidence>
<evidence type="ECO:0000256" key="5">
    <source>
        <dbReference type="ARBA" id="ARBA00022793"/>
    </source>
</evidence>
<keyword evidence="5 9" id="KW-0210">Decarboxylase</keyword>
<comment type="catalytic activity">
    <reaction evidence="1 9">
        <text>1-(2-carboxyphenylamino)-1-deoxy-D-ribulose 5-phosphate + H(+) = (1S,2R)-1-C-(indol-3-yl)glycerol 3-phosphate + CO2 + H2O</text>
        <dbReference type="Rhea" id="RHEA:23476"/>
        <dbReference type="ChEBI" id="CHEBI:15377"/>
        <dbReference type="ChEBI" id="CHEBI:15378"/>
        <dbReference type="ChEBI" id="CHEBI:16526"/>
        <dbReference type="ChEBI" id="CHEBI:58613"/>
        <dbReference type="ChEBI" id="CHEBI:58866"/>
        <dbReference type="EC" id="4.1.1.48"/>
    </reaction>
</comment>
<dbReference type="EMBL" id="QFVR01000005">
    <property type="protein sequence ID" value="PWI25962.1"/>
    <property type="molecule type" value="Genomic_DNA"/>
</dbReference>
<feature type="domain" description="Indole-3-glycerol phosphate synthase" evidence="10">
    <location>
        <begin position="4"/>
        <end position="251"/>
    </location>
</feature>
<dbReference type="PANTHER" id="PTHR22854:SF2">
    <property type="entry name" value="INDOLE-3-GLYCEROL-PHOSPHATE SYNTHASE"/>
    <property type="match status" value="1"/>
</dbReference>
<evidence type="ECO:0000256" key="7">
    <source>
        <dbReference type="ARBA" id="ARBA00023141"/>
    </source>
</evidence>
<dbReference type="HAMAP" id="MF_00134_B">
    <property type="entry name" value="IGPS_B"/>
    <property type="match status" value="1"/>
</dbReference>
<dbReference type="SUPFAM" id="SSF51366">
    <property type="entry name" value="Ribulose-phoshate binding barrel"/>
    <property type="match status" value="1"/>
</dbReference>
<evidence type="ECO:0000259" key="10">
    <source>
        <dbReference type="Pfam" id="PF00218"/>
    </source>
</evidence>
<accession>A0A2U3AN55</accession>
<gene>
    <name evidence="9" type="primary">trpC</name>
    <name evidence="11" type="ORF">DEX24_05370</name>
</gene>
<sequence>MTILQQILDEKVNKVAELKMKKATLNFDLPLYSLYDALIQKDTLQIIAEIKRASPSKGIIKANVDVVKQAQQYEAAGAACISVLTDEPFFKGSYEDLRKVAQAVSIPVLCKDFILDEIQIDYARANGASVILLIVAALESERLRELYTYANQMNLAILVEVHSVEEYERAHALGAKIIGINNRNLKNFEVDLKHTQTIAKAFSNNTDQVLVSESGIKNTEDAKMVSAYGASAILVGETLMKSENVEAALQMLAVKKVREVE</sequence>
<evidence type="ECO:0000256" key="3">
    <source>
        <dbReference type="ARBA" id="ARBA00008737"/>
    </source>
</evidence>
<comment type="caution">
    <text evidence="11">The sequence shown here is derived from an EMBL/GenBank/DDBJ whole genome shotgun (WGS) entry which is preliminary data.</text>
</comment>
<evidence type="ECO:0000256" key="9">
    <source>
        <dbReference type="HAMAP-Rule" id="MF_00134"/>
    </source>
</evidence>
<protein>
    <recommendedName>
        <fullName evidence="9">Indole-3-glycerol phosphate synthase</fullName>
        <shortName evidence="9">IGPS</shortName>
        <ecNumber evidence="9">4.1.1.48</ecNumber>
    </recommendedName>
</protein>
<dbReference type="FunFam" id="3.20.20.70:FF:000024">
    <property type="entry name" value="Indole-3-glycerol phosphate synthase"/>
    <property type="match status" value="1"/>
</dbReference>
<dbReference type="InterPro" id="IPR011060">
    <property type="entry name" value="RibuloseP-bd_barrel"/>
</dbReference>
<dbReference type="NCBIfam" id="NF001371">
    <property type="entry name" value="PRK00278.1-3"/>
    <property type="match status" value="1"/>
</dbReference>
<organism evidence="11 12">
    <name type="scientific">Kurthia sibirica</name>
    <dbReference type="NCBI Taxonomy" id="202750"/>
    <lineage>
        <taxon>Bacteria</taxon>
        <taxon>Bacillati</taxon>
        <taxon>Bacillota</taxon>
        <taxon>Bacilli</taxon>
        <taxon>Bacillales</taxon>
        <taxon>Caryophanaceae</taxon>
        <taxon>Kurthia</taxon>
    </lineage>
</organism>
<evidence type="ECO:0000313" key="11">
    <source>
        <dbReference type="EMBL" id="PWI25962.1"/>
    </source>
</evidence>
<dbReference type="GO" id="GO:0004640">
    <property type="term" value="F:phosphoribosylanthranilate isomerase activity"/>
    <property type="evidence" value="ECO:0007669"/>
    <property type="project" value="TreeGrafter"/>
</dbReference>
<name>A0A2U3AN55_9BACL</name>
<reference evidence="11 12" key="1">
    <citation type="submission" date="2018-05" db="EMBL/GenBank/DDBJ databases">
        <title>Kurthia sibirica genome sequence.</title>
        <authorList>
            <person name="Maclea K.S."/>
            <person name="Goen A.E."/>
        </authorList>
    </citation>
    <scope>NUCLEOTIDE SEQUENCE [LARGE SCALE GENOMIC DNA]</scope>
    <source>
        <strain evidence="11 12">ATCC 49154</strain>
    </source>
</reference>
<dbReference type="Gene3D" id="3.20.20.70">
    <property type="entry name" value="Aldolase class I"/>
    <property type="match status" value="1"/>
</dbReference>
<dbReference type="AlphaFoldDB" id="A0A2U3AN55"/>
<dbReference type="Pfam" id="PF00218">
    <property type="entry name" value="IGPS"/>
    <property type="match status" value="1"/>
</dbReference>
<evidence type="ECO:0000256" key="1">
    <source>
        <dbReference type="ARBA" id="ARBA00001633"/>
    </source>
</evidence>
<keyword evidence="12" id="KW-1185">Reference proteome</keyword>
<dbReference type="InterPro" id="IPR013785">
    <property type="entry name" value="Aldolase_TIM"/>
</dbReference>
<dbReference type="OrthoDB" id="9804217at2"/>
<comment type="pathway">
    <text evidence="2 9">Amino-acid biosynthesis; L-tryptophan biosynthesis; L-tryptophan from chorismate: step 4/5.</text>
</comment>
<dbReference type="PROSITE" id="PS00614">
    <property type="entry name" value="IGPS"/>
    <property type="match status" value="1"/>
</dbReference>
<dbReference type="InterPro" id="IPR001468">
    <property type="entry name" value="Indole-3-GlycerolPSynthase_CS"/>
</dbReference>
<evidence type="ECO:0000313" key="12">
    <source>
        <dbReference type="Proteomes" id="UP000245938"/>
    </source>
</evidence>
<dbReference type="GO" id="GO:0000162">
    <property type="term" value="P:L-tryptophan biosynthetic process"/>
    <property type="evidence" value="ECO:0007669"/>
    <property type="project" value="UniProtKB-UniRule"/>
</dbReference>